<organism evidence="1 2">
    <name type="scientific">Fulvivirga sedimenti</name>
    <dbReference type="NCBI Taxonomy" id="2879465"/>
    <lineage>
        <taxon>Bacteria</taxon>
        <taxon>Pseudomonadati</taxon>
        <taxon>Bacteroidota</taxon>
        <taxon>Cytophagia</taxon>
        <taxon>Cytophagales</taxon>
        <taxon>Fulvivirgaceae</taxon>
        <taxon>Fulvivirga</taxon>
    </lineage>
</organism>
<sequence>MQLARIDGDTSETELKLIQEIGASKFVSRKDMDMIFQSTSNKSTIPSLEAMTEDEKIDLITNLVMVMRADGRIELREMTFCFDVVNKIGFPETRFFNLVVGVFDQGDLMEREVIRKYVETGFRFA</sequence>
<dbReference type="RefSeq" id="WP_225698777.1">
    <property type="nucleotide sequence ID" value="NZ_JAIXNE010000005.1"/>
</dbReference>
<name>A0A9X1L0K2_9BACT</name>
<dbReference type="AlphaFoldDB" id="A0A9X1L0K2"/>
<gene>
    <name evidence="1" type="ORF">LDX50_23765</name>
</gene>
<dbReference type="InterPro" id="IPR029024">
    <property type="entry name" value="TerB-like"/>
</dbReference>
<dbReference type="Gene3D" id="1.10.3680.10">
    <property type="entry name" value="TerB-like"/>
    <property type="match status" value="1"/>
</dbReference>
<dbReference type="EMBL" id="JAIXNE010000005">
    <property type="protein sequence ID" value="MCA6077914.1"/>
    <property type="molecule type" value="Genomic_DNA"/>
</dbReference>
<evidence type="ECO:0000313" key="1">
    <source>
        <dbReference type="EMBL" id="MCA6077914.1"/>
    </source>
</evidence>
<evidence type="ECO:0000313" key="2">
    <source>
        <dbReference type="Proteomes" id="UP001139409"/>
    </source>
</evidence>
<reference evidence="1" key="1">
    <citation type="submission" date="2021-09" db="EMBL/GenBank/DDBJ databases">
        <title>Fulvivirga sp. isolated from coastal sediment.</title>
        <authorList>
            <person name="Yu H."/>
        </authorList>
    </citation>
    <scope>NUCLEOTIDE SEQUENCE</scope>
    <source>
        <strain evidence="1">1062</strain>
    </source>
</reference>
<keyword evidence="2" id="KW-1185">Reference proteome</keyword>
<dbReference type="SUPFAM" id="SSF158682">
    <property type="entry name" value="TerB-like"/>
    <property type="match status" value="1"/>
</dbReference>
<protein>
    <recommendedName>
        <fullName evidence="3">TerB family tellurite resistance protein</fullName>
    </recommendedName>
</protein>
<dbReference type="Proteomes" id="UP001139409">
    <property type="component" value="Unassembled WGS sequence"/>
</dbReference>
<accession>A0A9X1L0K2</accession>
<proteinExistence type="predicted"/>
<evidence type="ECO:0008006" key="3">
    <source>
        <dbReference type="Google" id="ProtNLM"/>
    </source>
</evidence>
<comment type="caution">
    <text evidence="1">The sequence shown here is derived from an EMBL/GenBank/DDBJ whole genome shotgun (WGS) entry which is preliminary data.</text>
</comment>